<dbReference type="AlphaFoldDB" id="A0A0F9GLH8"/>
<organism evidence="1">
    <name type="scientific">marine sediment metagenome</name>
    <dbReference type="NCBI Taxonomy" id="412755"/>
    <lineage>
        <taxon>unclassified sequences</taxon>
        <taxon>metagenomes</taxon>
        <taxon>ecological metagenomes</taxon>
    </lineage>
</organism>
<dbReference type="EMBL" id="LAZR01027975">
    <property type="protein sequence ID" value="KKL64017.1"/>
    <property type="molecule type" value="Genomic_DNA"/>
</dbReference>
<sequence>MIIGASWVTELKTALIDWIKQPVNIIVGFYFFQAIVKTGVSKS</sequence>
<gene>
    <name evidence="1" type="ORF">LCGC14_2169350</name>
</gene>
<protein>
    <submittedName>
        <fullName evidence="1">Uncharacterized protein</fullName>
    </submittedName>
</protein>
<comment type="caution">
    <text evidence="1">The sequence shown here is derived from an EMBL/GenBank/DDBJ whole genome shotgun (WGS) entry which is preliminary data.</text>
</comment>
<accession>A0A0F9GLH8</accession>
<reference evidence="1" key="1">
    <citation type="journal article" date="2015" name="Nature">
        <title>Complex archaea that bridge the gap between prokaryotes and eukaryotes.</title>
        <authorList>
            <person name="Spang A."/>
            <person name="Saw J.H."/>
            <person name="Jorgensen S.L."/>
            <person name="Zaremba-Niedzwiedzka K."/>
            <person name="Martijn J."/>
            <person name="Lind A.E."/>
            <person name="van Eijk R."/>
            <person name="Schleper C."/>
            <person name="Guy L."/>
            <person name="Ettema T.J."/>
        </authorList>
    </citation>
    <scope>NUCLEOTIDE SEQUENCE</scope>
</reference>
<evidence type="ECO:0000313" key="1">
    <source>
        <dbReference type="EMBL" id="KKL64017.1"/>
    </source>
</evidence>
<proteinExistence type="predicted"/>
<name>A0A0F9GLH8_9ZZZZ</name>